<dbReference type="InterPro" id="IPR043502">
    <property type="entry name" value="DNA/RNA_pol_sf"/>
</dbReference>
<comment type="caution">
    <text evidence="2">The sequence shown here is derived from an EMBL/GenBank/DDBJ whole genome shotgun (WGS) entry which is preliminary data.</text>
</comment>
<accession>A0ABD2IQL4</accession>
<evidence type="ECO:0000259" key="1">
    <source>
        <dbReference type="Pfam" id="PF00078"/>
    </source>
</evidence>
<keyword evidence="3" id="KW-1185">Reference proteome</keyword>
<evidence type="ECO:0000313" key="2">
    <source>
        <dbReference type="EMBL" id="KAL3081591.1"/>
    </source>
</evidence>
<dbReference type="InterPro" id="IPR050951">
    <property type="entry name" value="Retrovirus_Pol_polyprotein"/>
</dbReference>
<dbReference type="SUPFAM" id="SSF56672">
    <property type="entry name" value="DNA/RNA polymerases"/>
    <property type="match status" value="1"/>
</dbReference>
<dbReference type="Proteomes" id="UP001620626">
    <property type="component" value="Unassembled WGS sequence"/>
</dbReference>
<gene>
    <name evidence="2" type="ORF">niasHT_034249</name>
</gene>
<sequence>MDQGVRSGTSASHCHNSQHRAILIRHRLKFNRNLGGPGQISDNFKATISQSFLPKHRPLQQNVCAPPPQISSATRLLPSSTAPIVVVRKKNGDVRVWIDFATGLNDCLELNRHLLPRIDDIFAALEGSTVFSQIDFRDAYLQIALDEESKELVGINTYRGLFQYQRLPFGVKSAPSIFQKLWMNSPPDSTV</sequence>
<feature type="domain" description="Reverse transcriptase" evidence="1">
    <location>
        <begin position="87"/>
        <end position="181"/>
    </location>
</feature>
<protein>
    <recommendedName>
        <fullName evidence="1">Reverse transcriptase domain-containing protein</fullName>
    </recommendedName>
</protein>
<dbReference type="PANTHER" id="PTHR37984:SF5">
    <property type="entry name" value="PROTEIN NYNRIN-LIKE"/>
    <property type="match status" value="1"/>
</dbReference>
<proteinExistence type="predicted"/>
<name>A0ABD2IQL4_9BILA</name>
<dbReference type="EMBL" id="JBICBT010001132">
    <property type="protein sequence ID" value="KAL3081591.1"/>
    <property type="molecule type" value="Genomic_DNA"/>
</dbReference>
<evidence type="ECO:0000313" key="3">
    <source>
        <dbReference type="Proteomes" id="UP001620626"/>
    </source>
</evidence>
<dbReference type="InterPro" id="IPR000477">
    <property type="entry name" value="RT_dom"/>
</dbReference>
<reference evidence="2 3" key="1">
    <citation type="submission" date="2024-10" db="EMBL/GenBank/DDBJ databases">
        <authorList>
            <person name="Kim D."/>
        </authorList>
    </citation>
    <scope>NUCLEOTIDE SEQUENCE [LARGE SCALE GENOMIC DNA]</scope>
    <source>
        <strain evidence="2">BH-2024</strain>
    </source>
</reference>
<dbReference type="CDD" id="cd01647">
    <property type="entry name" value="RT_LTR"/>
    <property type="match status" value="1"/>
</dbReference>
<dbReference type="AlphaFoldDB" id="A0ABD2IQL4"/>
<dbReference type="PANTHER" id="PTHR37984">
    <property type="entry name" value="PROTEIN CBG26694"/>
    <property type="match status" value="1"/>
</dbReference>
<dbReference type="Gene3D" id="3.10.10.10">
    <property type="entry name" value="HIV Type 1 Reverse Transcriptase, subunit A, domain 1"/>
    <property type="match status" value="1"/>
</dbReference>
<organism evidence="2 3">
    <name type="scientific">Heterodera trifolii</name>
    <dbReference type="NCBI Taxonomy" id="157864"/>
    <lineage>
        <taxon>Eukaryota</taxon>
        <taxon>Metazoa</taxon>
        <taxon>Ecdysozoa</taxon>
        <taxon>Nematoda</taxon>
        <taxon>Chromadorea</taxon>
        <taxon>Rhabditida</taxon>
        <taxon>Tylenchina</taxon>
        <taxon>Tylenchomorpha</taxon>
        <taxon>Tylenchoidea</taxon>
        <taxon>Heteroderidae</taxon>
        <taxon>Heteroderinae</taxon>
        <taxon>Heterodera</taxon>
    </lineage>
</organism>
<dbReference type="Pfam" id="PF00078">
    <property type="entry name" value="RVT_1"/>
    <property type="match status" value="1"/>
</dbReference>